<evidence type="ECO:0000313" key="10">
    <source>
        <dbReference type="EnsemblMetazoa" id="OVOC4895.1"/>
    </source>
</evidence>
<comment type="subcellular location">
    <subcellularLocation>
        <location evidence="2">Cytoplasm</location>
    </subcellularLocation>
    <subcellularLocation>
        <location evidence="1">Nucleus</location>
    </subcellularLocation>
</comment>
<dbReference type="PANTHER" id="PTHR15975">
    <property type="entry name" value="CCR4-NOT TRANSCRIPTION COMPLEX SUBUNIT 11"/>
    <property type="match status" value="1"/>
</dbReference>
<keyword evidence="8" id="KW-0804">Transcription</keyword>
<name>A0A8R1TUS6_ONCVO</name>
<protein>
    <recommendedName>
        <fullName evidence="4">CCR4-NOT transcription complex subunit 11</fullName>
    </recommendedName>
</protein>
<evidence type="ECO:0000256" key="5">
    <source>
        <dbReference type="ARBA" id="ARBA00022490"/>
    </source>
</evidence>
<dbReference type="OMA" id="QCRQVRV"/>
<dbReference type="PANTHER" id="PTHR15975:SF0">
    <property type="entry name" value="CCR4-NOT TRANSCRIPTION COMPLEX SUBUNIT 11"/>
    <property type="match status" value="1"/>
</dbReference>
<reference evidence="11" key="1">
    <citation type="submission" date="2013-10" db="EMBL/GenBank/DDBJ databases">
        <title>Genome sequencing of Onchocerca volvulus.</title>
        <authorList>
            <person name="Cotton J."/>
            <person name="Tsai J."/>
            <person name="Stanley E."/>
            <person name="Tracey A."/>
            <person name="Holroyd N."/>
            <person name="Lustigman S."/>
            <person name="Berriman M."/>
        </authorList>
    </citation>
    <scope>NUCLEOTIDE SEQUENCE</scope>
</reference>
<dbReference type="InterPro" id="IPR019312">
    <property type="entry name" value="CNOT11"/>
</dbReference>
<keyword evidence="7" id="KW-0943">RNA-mediated gene silencing</keyword>
<dbReference type="GO" id="GO:0030014">
    <property type="term" value="C:CCR4-NOT complex"/>
    <property type="evidence" value="ECO:0007669"/>
    <property type="project" value="InterPro"/>
</dbReference>
<keyword evidence="6" id="KW-0805">Transcription regulation</keyword>
<comment type="similarity">
    <text evidence="3">Belongs to the CNOT11 family.</text>
</comment>
<evidence type="ECO:0000256" key="3">
    <source>
        <dbReference type="ARBA" id="ARBA00008030"/>
    </source>
</evidence>
<sequence>MAPRKRFSPKITEKDVETIMKLCHCTVQTFESIGDIFLSSFNGRHTSFSIGSALLLTFRESDGIENLRHRVILIYLLYRSAELDGVSTRNDIFQHPFLSFFLAVMEYDKDSKDSSMEIEMLGCPKLGAREKYITGCLLTEMLDKIINRTPVDITMMKIPQQDFDITQHITALKNRHAKYPSVASVTAPAVIRILNERTKNHDKLSGVESLASVLLPNLLTNPYLFEILPPSFHRVTPSLMPPSDDEFQFLYPFILDPIWMETSVEKQDAQALSTTSQVFNSVTAVAHESQMINEKSEDAELKTSSVISVLSTKEMQPYSVDVFHKTCSSLPSTPTIATPAPESQNFSGPCRTSSTSVLSEENADMISSATLTKSETDDATIETTVCQTAISSVSPGKKHPMTSTEVAELLKKSLVSIITRTEAQKLAEAIAKDPSLAKFVDIPLTKVAFYVHFDKYIDDNPAIAAAVIVARITKNCNELPQFFQLLAGMKISVQAMEVVNRLCTQVEFPQEYLNNYIATCVRRCEEPDQTPFMQCRQVRVVCVFLSSLIRSRTWDVRPLSVELQAFVLKFNHVREAASLYQAILMALQPSADSVVSCSSTLSLSTRATGSITAVTTPGSSGELNNVYNNSNRYSN</sequence>
<dbReference type="AlphaFoldDB" id="A0A8R1TUS6"/>
<keyword evidence="11" id="KW-1185">Reference proteome</keyword>
<evidence type="ECO:0000256" key="6">
    <source>
        <dbReference type="ARBA" id="ARBA00023015"/>
    </source>
</evidence>
<dbReference type="EMBL" id="CMVM020000146">
    <property type="status" value="NOT_ANNOTATED_CDS"/>
    <property type="molecule type" value="Genomic_DNA"/>
</dbReference>
<evidence type="ECO:0000256" key="7">
    <source>
        <dbReference type="ARBA" id="ARBA00023158"/>
    </source>
</evidence>
<proteinExistence type="inferred from homology"/>
<evidence type="ECO:0000256" key="1">
    <source>
        <dbReference type="ARBA" id="ARBA00004123"/>
    </source>
</evidence>
<evidence type="ECO:0000256" key="2">
    <source>
        <dbReference type="ARBA" id="ARBA00004496"/>
    </source>
</evidence>
<keyword evidence="5" id="KW-0963">Cytoplasm</keyword>
<dbReference type="Pfam" id="PF10155">
    <property type="entry name" value="CNOT11"/>
    <property type="match status" value="1"/>
</dbReference>
<dbReference type="GO" id="GO:0031047">
    <property type="term" value="P:regulatory ncRNA-mediated gene silencing"/>
    <property type="evidence" value="ECO:0007669"/>
    <property type="project" value="UniProtKB-KW"/>
</dbReference>
<accession>A0A8R1TUS6</accession>
<evidence type="ECO:0000313" key="11">
    <source>
        <dbReference type="Proteomes" id="UP000024404"/>
    </source>
</evidence>
<keyword evidence="9" id="KW-0539">Nucleus</keyword>
<organism evidence="10 11">
    <name type="scientific">Onchocerca volvulus</name>
    <dbReference type="NCBI Taxonomy" id="6282"/>
    <lineage>
        <taxon>Eukaryota</taxon>
        <taxon>Metazoa</taxon>
        <taxon>Ecdysozoa</taxon>
        <taxon>Nematoda</taxon>
        <taxon>Chromadorea</taxon>
        <taxon>Rhabditida</taxon>
        <taxon>Spirurina</taxon>
        <taxon>Spiruromorpha</taxon>
        <taxon>Filarioidea</taxon>
        <taxon>Onchocercidae</taxon>
        <taxon>Onchocerca</taxon>
    </lineage>
</organism>
<evidence type="ECO:0000256" key="4">
    <source>
        <dbReference type="ARBA" id="ARBA00014872"/>
    </source>
</evidence>
<evidence type="ECO:0000256" key="8">
    <source>
        <dbReference type="ARBA" id="ARBA00023163"/>
    </source>
</evidence>
<evidence type="ECO:0000256" key="9">
    <source>
        <dbReference type="ARBA" id="ARBA00023242"/>
    </source>
</evidence>
<dbReference type="GO" id="GO:0005737">
    <property type="term" value="C:cytoplasm"/>
    <property type="evidence" value="ECO:0007669"/>
    <property type="project" value="UniProtKB-SubCell"/>
</dbReference>
<reference evidence="10" key="2">
    <citation type="submission" date="2022-06" db="UniProtKB">
        <authorList>
            <consortium name="EnsemblMetazoa"/>
        </authorList>
    </citation>
    <scope>IDENTIFICATION</scope>
</reference>
<dbReference type="GO" id="GO:0005634">
    <property type="term" value="C:nucleus"/>
    <property type="evidence" value="ECO:0007669"/>
    <property type="project" value="UniProtKB-SubCell"/>
</dbReference>
<dbReference type="Proteomes" id="UP000024404">
    <property type="component" value="Unassembled WGS sequence"/>
</dbReference>
<dbReference type="EnsemblMetazoa" id="OVOC4895.1">
    <property type="protein sequence ID" value="OVOC4895.1"/>
    <property type="gene ID" value="WBGene00241704"/>
</dbReference>